<feature type="compositionally biased region" description="Polar residues" evidence="1">
    <location>
        <begin position="32"/>
        <end position="45"/>
    </location>
</feature>
<evidence type="ECO:0000256" key="1">
    <source>
        <dbReference type="SAM" id="MobiDB-lite"/>
    </source>
</evidence>
<accession>A0AA37T9E1</accession>
<feature type="region of interest" description="Disordered" evidence="1">
    <location>
        <begin position="1"/>
        <end position="45"/>
    </location>
</feature>
<dbReference type="Proteomes" id="UP001156870">
    <property type="component" value="Unassembled WGS sequence"/>
</dbReference>
<reference evidence="2 3" key="1">
    <citation type="journal article" date="2014" name="Int. J. Syst. Evol. Microbiol.">
        <title>Complete genome sequence of Corynebacterium casei LMG S-19264T (=DSM 44701T), isolated from a smear-ripened cheese.</title>
        <authorList>
            <consortium name="US DOE Joint Genome Institute (JGI-PGF)"/>
            <person name="Walter F."/>
            <person name="Albersmeier A."/>
            <person name="Kalinowski J."/>
            <person name="Ruckert C."/>
        </authorList>
    </citation>
    <scope>NUCLEOTIDE SEQUENCE [LARGE SCALE GENOMIC DNA]</scope>
    <source>
        <strain evidence="2 3">NBRC 110095</strain>
    </source>
</reference>
<evidence type="ECO:0000313" key="3">
    <source>
        <dbReference type="Proteomes" id="UP001156870"/>
    </source>
</evidence>
<keyword evidence="3" id="KW-1185">Reference proteome</keyword>
<comment type="caution">
    <text evidence="2">The sequence shown here is derived from an EMBL/GenBank/DDBJ whole genome shotgun (WGS) entry which is preliminary data.</text>
</comment>
<name>A0AA37T9E1_9GAMM</name>
<dbReference type="AlphaFoldDB" id="A0AA37T9E1"/>
<protein>
    <submittedName>
        <fullName evidence="2">Uncharacterized protein</fullName>
    </submittedName>
</protein>
<dbReference type="EMBL" id="BSPD01000074">
    <property type="protein sequence ID" value="GLS27362.1"/>
    <property type="molecule type" value="Genomic_DNA"/>
</dbReference>
<organism evidence="2 3">
    <name type="scientific">Marinibactrum halimedae</name>
    <dbReference type="NCBI Taxonomy" id="1444977"/>
    <lineage>
        <taxon>Bacteria</taxon>
        <taxon>Pseudomonadati</taxon>
        <taxon>Pseudomonadota</taxon>
        <taxon>Gammaproteobacteria</taxon>
        <taxon>Cellvibrionales</taxon>
        <taxon>Cellvibrionaceae</taxon>
        <taxon>Marinibactrum</taxon>
    </lineage>
</organism>
<proteinExistence type="predicted"/>
<gene>
    <name evidence="2" type="ORF">GCM10007877_30810</name>
</gene>
<evidence type="ECO:0000313" key="2">
    <source>
        <dbReference type="EMBL" id="GLS27362.1"/>
    </source>
</evidence>
<dbReference type="RefSeq" id="WP_232595443.1">
    <property type="nucleotide sequence ID" value="NZ_BSPD01000074.1"/>
</dbReference>
<sequence>MGYGETEGSTDFQGRDEETSSYLSVGFGMGDNTETNTDEGSSSWSVEGSYYERDRQQITRATVGCWQYHGEQ</sequence>